<protein>
    <recommendedName>
        <fullName evidence="3">Tetratricopeptide repeat protein</fullName>
    </recommendedName>
</protein>
<dbReference type="EMBL" id="CAJZBQ010000015">
    <property type="protein sequence ID" value="CAG9316338.1"/>
    <property type="molecule type" value="Genomic_DNA"/>
</dbReference>
<dbReference type="Proteomes" id="UP001162131">
    <property type="component" value="Unassembled WGS sequence"/>
</dbReference>
<dbReference type="AlphaFoldDB" id="A0AAU9IQM3"/>
<dbReference type="InterPro" id="IPR011990">
    <property type="entry name" value="TPR-like_helical_dom_sf"/>
</dbReference>
<evidence type="ECO:0000313" key="1">
    <source>
        <dbReference type="EMBL" id="CAG9316338.1"/>
    </source>
</evidence>
<sequence>MDENTDIKDSSENNISELESYILELNKKAMTNLDSPKESLQFLQEAEKILLDGANPEISNMQNRLKLTSITFNNFGCYYKRTKQPNVALFYLKQAFKLEVQTYSDPAAIASTQLNICAINSQLGKHDIALNYAIQALSLLKDIENSDENLAENAVTTLIVAHYNVGVENEYLQKFDHALEHYQKGYDFALKHLGPSNQLTENLFNSLMQSSKRYGAFNVFQQTRQNKRELSRVISHSLTPSLKSRKPEILDNISRLNTGYRKTPIPKMRSRKKITPEMNLNQSYTYNPTYNPSSPIDRKRLIELGIGGTRKYLDATRRLKMYCAKIIS</sequence>
<reference evidence="1" key="1">
    <citation type="submission" date="2021-09" db="EMBL/GenBank/DDBJ databases">
        <authorList>
            <consortium name="AG Swart"/>
            <person name="Singh M."/>
            <person name="Singh A."/>
            <person name="Seah K."/>
            <person name="Emmerich C."/>
        </authorList>
    </citation>
    <scope>NUCLEOTIDE SEQUENCE</scope>
    <source>
        <strain evidence="1">ATCC30299</strain>
    </source>
</reference>
<evidence type="ECO:0008006" key="3">
    <source>
        <dbReference type="Google" id="ProtNLM"/>
    </source>
</evidence>
<dbReference type="SMART" id="SM00028">
    <property type="entry name" value="TPR"/>
    <property type="match status" value="3"/>
</dbReference>
<accession>A0AAU9IQM3</accession>
<dbReference type="InterPro" id="IPR019734">
    <property type="entry name" value="TPR_rpt"/>
</dbReference>
<organism evidence="1 2">
    <name type="scientific">Blepharisma stoltei</name>
    <dbReference type="NCBI Taxonomy" id="1481888"/>
    <lineage>
        <taxon>Eukaryota</taxon>
        <taxon>Sar</taxon>
        <taxon>Alveolata</taxon>
        <taxon>Ciliophora</taxon>
        <taxon>Postciliodesmatophora</taxon>
        <taxon>Heterotrichea</taxon>
        <taxon>Heterotrichida</taxon>
        <taxon>Blepharismidae</taxon>
        <taxon>Blepharisma</taxon>
    </lineage>
</organism>
<proteinExistence type="predicted"/>
<keyword evidence="2" id="KW-1185">Reference proteome</keyword>
<comment type="caution">
    <text evidence="1">The sequence shown here is derived from an EMBL/GenBank/DDBJ whole genome shotgun (WGS) entry which is preliminary data.</text>
</comment>
<evidence type="ECO:0000313" key="2">
    <source>
        <dbReference type="Proteomes" id="UP001162131"/>
    </source>
</evidence>
<gene>
    <name evidence="1" type="ORF">BSTOLATCC_MIC15769</name>
</gene>
<name>A0AAU9IQM3_9CILI</name>
<dbReference type="Gene3D" id="1.25.40.10">
    <property type="entry name" value="Tetratricopeptide repeat domain"/>
    <property type="match status" value="1"/>
</dbReference>
<dbReference type="SUPFAM" id="SSF48452">
    <property type="entry name" value="TPR-like"/>
    <property type="match status" value="1"/>
</dbReference>